<dbReference type="CDD" id="cd04690">
    <property type="entry name" value="NUDIX_Hydrolase"/>
    <property type="match status" value="1"/>
</dbReference>
<comment type="caution">
    <text evidence="4">The sequence shown here is derived from an EMBL/GenBank/DDBJ whole genome shotgun (WGS) entry which is preliminary data.</text>
</comment>
<evidence type="ECO:0000313" key="5">
    <source>
        <dbReference type="Proteomes" id="UP000075411"/>
    </source>
</evidence>
<dbReference type="SUPFAM" id="SSF55811">
    <property type="entry name" value="Nudix"/>
    <property type="match status" value="1"/>
</dbReference>
<organism evidence="4 5">
    <name type="scientific">Acetobacter tropicalis</name>
    <dbReference type="NCBI Taxonomy" id="104102"/>
    <lineage>
        <taxon>Bacteria</taxon>
        <taxon>Pseudomonadati</taxon>
        <taxon>Pseudomonadota</taxon>
        <taxon>Alphaproteobacteria</taxon>
        <taxon>Acetobacterales</taxon>
        <taxon>Acetobacteraceae</taxon>
        <taxon>Acetobacter</taxon>
    </lineage>
</organism>
<keyword evidence="2" id="KW-0378">Hydrolase</keyword>
<comment type="cofactor">
    <cofactor evidence="1">
        <name>Mg(2+)</name>
        <dbReference type="ChEBI" id="CHEBI:18420"/>
    </cofactor>
</comment>
<evidence type="ECO:0000259" key="3">
    <source>
        <dbReference type="PROSITE" id="PS51462"/>
    </source>
</evidence>
<dbReference type="Proteomes" id="UP000075411">
    <property type="component" value="Unassembled WGS sequence"/>
</dbReference>
<feature type="domain" description="Nudix hydrolase" evidence="3">
    <location>
        <begin position="1"/>
        <end position="133"/>
    </location>
</feature>
<gene>
    <name evidence="4" type="ORF">AD947_14095</name>
</gene>
<dbReference type="AlphaFoldDB" id="A0A149TR31"/>
<sequence>MAEASSIIRITTALIMNLRGDVLLVRKAGTTAFMQAGGKLDSGETPRQALARELKEELSLEVEPDVFDYLGSFSAPAANEPGWSVEAECFYLLCPNVGSPEAEIEEVLWVDPFSLPEIELAPLTRDYILPLARKRRQSCPAPH</sequence>
<name>A0A149TR31_9PROT</name>
<dbReference type="PANTHER" id="PTHR43046:SF2">
    <property type="entry name" value="8-OXO-DGTP DIPHOSPHATASE-RELATED"/>
    <property type="match status" value="1"/>
</dbReference>
<evidence type="ECO:0000256" key="1">
    <source>
        <dbReference type="ARBA" id="ARBA00001946"/>
    </source>
</evidence>
<dbReference type="EMBL" id="LHZT01000131">
    <property type="protein sequence ID" value="KXV55625.1"/>
    <property type="molecule type" value="Genomic_DNA"/>
</dbReference>
<reference evidence="4 5" key="1">
    <citation type="submission" date="2015-06" db="EMBL/GenBank/DDBJ databases">
        <title>Improved classification and identification of acetic acid bacteria using matrix-assisted laser desorption/ionization time-of-flight mass spectrometry; Gluconobacter nephelii and Gluconobacter uchimurae are later heterotypic synonyms of Gluconobacter japonicus and Gluconobacter oxydans, respectively.</title>
        <authorList>
            <person name="Li L."/>
            <person name="Cleenwerck I."/>
            <person name="De Vuyst L."/>
            <person name="Vandamme P."/>
        </authorList>
    </citation>
    <scope>NUCLEOTIDE SEQUENCE [LARGE SCALE GENOMIC DNA]</scope>
    <source>
        <strain evidence="4 5">LMG 1663</strain>
    </source>
</reference>
<dbReference type="Gene3D" id="3.90.79.10">
    <property type="entry name" value="Nucleoside Triphosphate Pyrophosphohydrolase"/>
    <property type="match status" value="1"/>
</dbReference>
<accession>A0A149TR31</accession>
<evidence type="ECO:0000256" key="2">
    <source>
        <dbReference type="ARBA" id="ARBA00022801"/>
    </source>
</evidence>
<protein>
    <submittedName>
        <fullName evidence="4">DNA mismatch repair protein MutT</fullName>
    </submittedName>
</protein>
<dbReference type="InterPro" id="IPR015797">
    <property type="entry name" value="NUDIX_hydrolase-like_dom_sf"/>
</dbReference>
<dbReference type="InterPro" id="IPR000086">
    <property type="entry name" value="NUDIX_hydrolase_dom"/>
</dbReference>
<dbReference type="PROSITE" id="PS51462">
    <property type="entry name" value="NUDIX"/>
    <property type="match status" value="1"/>
</dbReference>
<dbReference type="PATRIC" id="fig|104102.12.peg.3598"/>
<proteinExistence type="predicted"/>
<dbReference type="RefSeq" id="WP_061488806.1">
    <property type="nucleotide sequence ID" value="NZ_LHZT01000131.1"/>
</dbReference>
<dbReference type="OrthoDB" id="9801098at2"/>
<evidence type="ECO:0000313" key="4">
    <source>
        <dbReference type="EMBL" id="KXV55625.1"/>
    </source>
</evidence>
<dbReference type="GO" id="GO:0016787">
    <property type="term" value="F:hydrolase activity"/>
    <property type="evidence" value="ECO:0007669"/>
    <property type="project" value="UniProtKB-KW"/>
</dbReference>
<dbReference type="Pfam" id="PF00293">
    <property type="entry name" value="NUDIX"/>
    <property type="match status" value="1"/>
</dbReference>
<dbReference type="PANTHER" id="PTHR43046">
    <property type="entry name" value="GDP-MANNOSE MANNOSYL HYDROLASE"/>
    <property type="match status" value="1"/>
</dbReference>